<reference evidence="5 6" key="1">
    <citation type="submission" date="2019-06" db="EMBL/GenBank/DDBJ databases">
        <title>Persicimonas caeni gen. nov., sp. nov., a predatory bacterium isolated from solar saltern.</title>
        <authorList>
            <person name="Wang S."/>
        </authorList>
    </citation>
    <scope>NUCLEOTIDE SEQUENCE [LARGE SCALE GENOMIC DNA]</scope>
    <source>
        <strain evidence="5 6">YN101</strain>
    </source>
</reference>
<keyword evidence="3" id="KW-0732">Signal</keyword>
<dbReference type="PANTHER" id="PTHR12558">
    <property type="entry name" value="CELL DIVISION CYCLE 16,23,27"/>
    <property type="match status" value="1"/>
</dbReference>
<evidence type="ECO:0000259" key="4">
    <source>
        <dbReference type="Pfam" id="PF09976"/>
    </source>
</evidence>
<accession>A0A5B8YCA4</accession>
<evidence type="ECO:0000256" key="3">
    <source>
        <dbReference type="SAM" id="SignalP"/>
    </source>
</evidence>
<dbReference type="PANTHER" id="PTHR12558:SF13">
    <property type="entry name" value="CELL DIVISION CYCLE PROTEIN 27 HOMOLOG"/>
    <property type="match status" value="1"/>
</dbReference>
<sequence length="1152" mass="133262">MNYRKTIKRTICLACVAAVTGLAGPAFTQDVSKGPRKEAVSKDTKEEASKRAEELSKRLDQDRTKKDGGPKGPGKSLEEFQDEQQQMTPEQIDALKRKIEAKNRKLISQLDKLIQNDPYNEQKPSWMFQKAERMWKLRNMEYLRARAQYNQCLAASDQGTAGDCEEPQPEYGEAQEIYKEILTQYPDYARLDEVIFRLGSGLIEADKGAQAVSYLQRLVKNYPNSKYQPDANLALAEFFFKKEMLGAARDKYQAVLKHKNNDNYDFALYKLGWVFYNQGEYQKSVDTFKSVVERTNEKLGFQNQAINDLVVAYAEIPDGWKKVREYFLKKRDLEFTYKKLGQMAGLYEGQGKDDQAIAIYEYFIKERPNHKNIPEWMESIIVAKKKINDFEDLEKTMTTYVSYLDPDGTWAKKNKENKGALHNAGMLSQASLAFLANTYHRKAQKHDTTEDYQAAVKYYTEFIERFPTAPYSFDMNFFVADIYLLELKNYEKAGEYYQKVVNLYKDDKTPKDAKKEDVEAIVKDSAYGVVNAYNELVKKHHEDSILVEMAKYQEEHGDREFKKDTVDSTTESKPNPKVDLLKYEKGFVEASDQYSEMYPDDEITPTIDYVAAEVYKARGHYDKCVPRYENIIENAPKHRYASYAGGSLLVANYVLKNWDEVEKWARYMMEKKIFHVTPKEDLKQAIALAINERAKELKEAKNFDKATAELLRLAEEFPKSDLAPGALFNAGAIYEAGEQTNKAVEVYERVVKDYPKSLQAPEALFVMGAIYKTRADFTTAADYFARMGSTAKYKNAEGDEVEYRDHPKAASAVYNAAFLRENMEQWDKAIETYDKYVKLYSDREEEKEQVKKVKRVLPYLEMEKEDWKAALDRFKDYAKLDSVEKKEHVMLNSEMGVLVEKIEGRRWEKESNDYFDKALETWKSLEEKEQKQMRYYAAQARFRQAERIYNEFKEVKLQFPMNKLVKGMQKKGQLEQDAEKIYKEVIEMGSKKWLAAGAYRIGQMYRDFADQLENLPIPEGLTERQRMDYEFTLQDRIMPLKDKALGAFQYAVKLALEAQAYNEWSKKSAEQIASMEPDTYPIQEQQNVETEHGRINFFVPKPLTDLEAIAERVKERKAAQPEPQPAPGETGPDGAPAKDAPEGEADAPQAKK</sequence>
<proteinExistence type="predicted"/>
<dbReference type="PROSITE" id="PS50005">
    <property type="entry name" value="TPR"/>
    <property type="match status" value="2"/>
</dbReference>
<gene>
    <name evidence="5" type="ORF">FIV42_19735</name>
</gene>
<name>A0A4Y6PX37_PERCE</name>
<dbReference type="Pfam" id="PF09976">
    <property type="entry name" value="TPR_21"/>
    <property type="match status" value="1"/>
</dbReference>
<dbReference type="Pfam" id="PF13174">
    <property type="entry name" value="TPR_6"/>
    <property type="match status" value="3"/>
</dbReference>
<dbReference type="Gene3D" id="1.25.40.10">
    <property type="entry name" value="Tetratricopeptide repeat domain"/>
    <property type="match status" value="6"/>
</dbReference>
<feature type="repeat" description="TPR" evidence="1">
    <location>
        <begin position="724"/>
        <end position="757"/>
    </location>
</feature>
<evidence type="ECO:0000313" key="5">
    <source>
        <dbReference type="EMBL" id="QDG52891.1"/>
    </source>
</evidence>
<feature type="repeat" description="TPR" evidence="1">
    <location>
        <begin position="265"/>
        <end position="298"/>
    </location>
</feature>
<dbReference type="InterPro" id="IPR018704">
    <property type="entry name" value="SecYEG/CpoB_TPR"/>
</dbReference>
<feature type="region of interest" description="Disordered" evidence="2">
    <location>
        <begin position="26"/>
        <end position="88"/>
    </location>
</feature>
<dbReference type="SMART" id="SM00028">
    <property type="entry name" value="TPR"/>
    <property type="match status" value="10"/>
</dbReference>
<evidence type="ECO:0000256" key="2">
    <source>
        <dbReference type="SAM" id="MobiDB-lite"/>
    </source>
</evidence>
<feature type="signal peptide" evidence="3">
    <location>
        <begin position="1"/>
        <end position="28"/>
    </location>
</feature>
<feature type="compositionally biased region" description="Basic and acidic residues" evidence="2">
    <location>
        <begin position="33"/>
        <end position="69"/>
    </location>
</feature>
<dbReference type="EMBL" id="CP041186">
    <property type="protein sequence ID" value="QDG52891.1"/>
    <property type="molecule type" value="Genomic_DNA"/>
</dbReference>
<dbReference type="OrthoDB" id="9806825at2"/>
<evidence type="ECO:0000313" key="6">
    <source>
        <dbReference type="Proteomes" id="UP000315995"/>
    </source>
</evidence>
<feature type="domain" description="Ancillary SecYEG translocon subunit/Cell division coordinator CpoB TPR" evidence="4">
    <location>
        <begin position="205"/>
        <end position="292"/>
    </location>
</feature>
<dbReference type="InterPro" id="IPR011990">
    <property type="entry name" value="TPR-like_helical_dom_sf"/>
</dbReference>
<dbReference type="AlphaFoldDB" id="A0A4Y6PX37"/>
<dbReference type="InterPro" id="IPR019734">
    <property type="entry name" value="TPR_rpt"/>
</dbReference>
<dbReference type="SUPFAM" id="SSF48452">
    <property type="entry name" value="TPR-like"/>
    <property type="match status" value="2"/>
</dbReference>
<accession>A0A4Y6PX37</accession>
<feature type="region of interest" description="Disordered" evidence="2">
    <location>
        <begin position="1112"/>
        <end position="1152"/>
    </location>
</feature>
<dbReference type="Pfam" id="PF13432">
    <property type="entry name" value="TPR_16"/>
    <property type="match status" value="1"/>
</dbReference>
<evidence type="ECO:0000256" key="1">
    <source>
        <dbReference type="PROSITE-ProRule" id="PRU00339"/>
    </source>
</evidence>
<dbReference type="RefSeq" id="WP_141199352.1">
    <property type="nucleotide sequence ID" value="NZ_CP041186.1"/>
</dbReference>
<dbReference type="Proteomes" id="UP000315995">
    <property type="component" value="Chromosome"/>
</dbReference>
<feature type="chain" id="PRO_5030106606" evidence="3">
    <location>
        <begin position="29"/>
        <end position="1152"/>
    </location>
</feature>
<organism evidence="5 6">
    <name type="scientific">Persicimonas caeni</name>
    <dbReference type="NCBI Taxonomy" id="2292766"/>
    <lineage>
        <taxon>Bacteria</taxon>
        <taxon>Deltaproteobacteria</taxon>
        <taxon>Bradymonadales</taxon>
        <taxon>Bradymonadaceae</taxon>
        <taxon>Persicimonas</taxon>
    </lineage>
</organism>
<keyword evidence="1" id="KW-0802">TPR repeat</keyword>
<protein>
    <submittedName>
        <fullName evidence="5">Tetratricopeptide repeat protein</fullName>
    </submittedName>
</protein>
<keyword evidence="6" id="KW-1185">Reference proteome</keyword>